<gene>
    <name evidence="1" type="ORF">AHIS1636_34050</name>
</gene>
<accession>A0ABQ5MYA4</accession>
<comment type="caution">
    <text evidence="1">The sequence shown here is derived from an EMBL/GenBank/DDBJ whole genome shotgun (WGS) entry which is preliminary data.</text>
</comment>
<protein>
    <recommendedName>
        <fullName evidence="3">Ferrous iron transporter FeoA domain-containing protein</fullName>
    </recommendedName>
</protein>
<reference evidence="1 2" key="1">
    <citation type="journal article" date="2023" name="Int. J. Syst. Evol. Microbiol.">
        <title>Arthrobacter mangrovi sp. nov., an actinobacterium isolated from the rhizosphere of a mangrove.</title>
        <authorList>
            <person name="Hamada M."/>
            <person name="Saitou S."/>
            <person name="Enomoto N."/>
            <person name="Nanri K."/>
            <person name="Hidaka K."/>
            <person name="Miura T."/>
            <person name="Tamura T."/>
        </authorList>
    </citation>
    <scope>NUCLEOTIDE SEQUENCE [LARGE SCALE GENOMIC DNA]</scope>
    <source>
        <strain evidence="1 2">NBRC 112813</strain>
    </source>
</reference>
<evidence type="ECO:0000313" key="1">
    <source>
        <dbReference type="EMBL" id="GLB68962.1"/>
    </source>
</evidence>
<evidence type="ECO:0000313" key="2">
    <source>
        <dbReference type="Proteomes" id="UP001209654"/>
    </source>
</evidence>
<keyword evidence="2" id="KW-1185">Reference proteome</keyword>
<dbReference type="EMBL" id="BRVS01000026">
    <property type="protein sequence ID" value="GLB68962.1"/>
    <property type="molecule type" value="Genomic_DNA"/>
</dbReference>
<sequence length="80" mass="8386">MFSTEVLYRDITEISAGPTTGLLQGMGLRILPRQGTGYLVGGPTVQIRTGNSTLLVSCTRPEEFIECLGSACAGGHATRG</sequence>
<evidence type="ECO:0008006" key="3">
    <source>
        <dbReference type="Google" id="ProtNLM"/>
    </source>
</evidence>
<dbReference type="Proteomes" id="UP001209654">
    <property type="component" value="Unassembled WGS sequence"/>
</dbReference>
<proteinExistence type="predicted"/>
<name>A0ABQ5MYA4_9MICC</name>
<organism evidence="1 2">
    <name type="scientific">Arthrobacter mangrovi</name>
    <dbReference type="NCBI Taxonomy" id="2966350"/>
    <lineage>
        <taxon>Bacteria</taxon>
        <taxon>Bacillati</taxon>
        <taxon>Actinomycetota</taxon>
        <taxon>Actinomycetes</taxon>
        <taxon>Micrococcales</taxon>
        <taxon>Micrococcaceae</taxon>
        <taxon>Arthrobacter</taxon>
    </lineage>
</organism>
<dbReference type="RefSeq" id="WP_264797053.1">
    <property type="nucleotide sequence ID" value="NZ_BRVS01000026.1"/>
</dbReference>